<keyword evidence="2" id="KW-1185">Reference proteome</keyword>
<proteinExistence type="predicted"/>
<gene>
    <name evidence="1" type="ORF">E2C01_080738</name>
</gene>
<dbReference type="Proteomes" id="UP000324222">
    <property type="component" value="Unassembled WGS sequence"/>
</dbReference>
<reference evidence="1 2" key="1">
    <citation type="submission" date="2019-05" db="EMBL/GenBank/DDBJ databases">
        <title>Another draft genome of Portunus trituberculatus and its Hox gene families provides insights of decapod evolution.</title>
        <authorList>
            <person name="Jeong J.-H."/>
            <person name="Song I."/>
            <person name="Kim S."/>
            <person name="Choi T."/>
            <person name="Kim D."/>
            <person name="Ryu S."/>
            <person name="Kim W."/>
        </authorList>
    </citation>
    <scope>NUCLEOTIDE SEQUENCE [LARGE SCALE GENOMIC DNA]</scope>
    <source>
        <tissue evidence="1">Muscle</tissue>
    </source>
</reference>
<name>A0A5B7IQ53_PORTR</name>
<comment type="caution">
    <text evidence="1">The sequence shown here is derived from an EMBL/GenBank/DDBJ whole genome shotgun (WGS) entry which is preliminary data.</text>
</comment>
<organism evidence="1 2">
    <name type="scientific">Portunus trituberculatus</name>
    <name type="common">Swimming crab</name>
    <name type="synonym">Neptunus trituberculatus</name>
    <dbReference type="NCBI Taxonomy" id="210409"/>
    <lineage>
        <taxon>Eukaryota</taxon>
        <taxon>Metazoa</taxon>
        <taxon>Ecdysozoa</taxon>
        <taxon>Arthropoda</taxon>
        <taxon>Crustacea</taxon>
        <taxon>Multicrustacea</taxon>
        <taxon>Malacostraca</taxon>
        <taxon>Eumalacostraca</taxon>
        <taxon>Eucarida</taxon>
        <taxon>Decapoda</taxon>
        <taxon>Pleocyemata</taxon>
        <taxon>Brachyura</taxon>
        <taxon>Eubrachyura</taxon>
        <taxon>Portunoidea</taxon>
        <taxon>Portunidae</taxon>
        <taxon>Portuninae</taxon>
        <taxon>Portunus</taxon>
    </lineage>
</organism>
<accession>A0A5B7IQ53</accession>
<dbReference type="EMBL" id="VSRR010070017">
    <property type="protein sequence ID" value="MPC85932.1"/>
    <property type="molecule type" value="Genomic_DNA"/>
</dbReference>
<evidence type="ECO:0000313" key="1">
    <source>
        <dbReference type="EMBL" id="MPC85932.1"/>
    </source>
</evidence>
<evidence type="ECO:0000313" key="2">
    <source>
        <dbReference type="Proteomes" id="UP000324222"/>
    </source>
</evidence>
<protein>
    <submittedName>
        <fullName evidence="1">Uncharacterized protein</fullName>
    </submittedName>
</protein>
<dbReference type="AlphaFoldDB" id="A0A5B7IQ53"/>
<sequence>MGSLLGVVTRAAAVSVPVSNVRLAGKLWLAVAGCSDGGGGRVMRQYPLEYHSRY</sequence>